<dbReference type="Gene3D" id="3.10.180.10">
    <property type="entry name" value="2,3-Dihydroxybiphenyl 1,2-Dioxygenase, domain 1"/>
    <property type="match status" value="1"/>
</dbReference>
<protein>
    <submittedName>
        <fullName evidence="3">Uncharacterized protein</fullName>
    </submittedName>
</protein>
<dbReference type="SMART" id="SM00886">
    <property type="entry name" value="Dabb"/>
    <property type="match status" value="1"/>
</dbReference>
<dbReference type="InterPro" id="IPR029068">
    <property type="entry name" value="Glyas_Bleomycin-R_OHBP_Dase"/>
</dbReference>
<dbReference type="InterPro" id="IPR011008">
    <property type="entry name" value="Dimeric_a/b-barrel"/>
</dbReference>
<keyword evidence="4" id="KW-1185">Reference proteome</keyword>
<dbReference type="EMBL" id="JAAXKZ010000147">
    <property type="protein sequence ID" value="NMH94999.1"/>
    <property type="molecule type" value="Genomic_DNA"/>
</dbReference>
<dbReference type="InterPro" id="IPR013097">
    <property type="entry name" value="Dabb"/>
</dbReference>
<reference evidence="3 4" key="1">
    <citation type="submission" date="2020-04" db="EMBL/GenBank/DDBJ databases">
        <authorList>
            <person name="Klaysubun C."/>
            <person name="Duangmal K."/>
            <person name="Lipun K."/>
        </authorList>
    </citation>
    <scope>NUCLEOTIDE SEQUENCE [LARGE SCALE GENOMIC DNA]</scope>
    <source>
        <strain evidence="3 4">DSM 45300</strain>
    </source>
</reference>
<name>A0A848DR71_9PSEU</name>
<feature type="domain" description="VOC" evidence="2">
    <location>
        <begin position="103"/>
        <end position="222"/>
    </location>
</feature>
<dbReference type="InterPro" id="IPR051332">
    <property type="entry name" value="Fosfomycin_Res_Enzymes"/>
</dbReference>
<proteinExistence type="predicted"/>
<dbReference type="InterPro" id="IPR037523">
    <property type="entry name" value="VOC_core"/>
</dbReference>
<dbReference type="PROSITE" id="PS51819">
    <property type="entry name" value="VOC"/>
    <property type="match status" value="1"/>
</dbReference>
<dbReference type="PANTHER" id="PTHR36113:SF3">
    <property type="entry name" value="SLL5075 PROTEIN"/>
    <property type="match status" value="1"/>
</dbReference>
<dbReference type="PROSITE" id="PS51502">
    <property type="entry name" value="S_R_A_B_BARREL"/>
    <property type="match status" value="1"/>
</dbReference>
<dbReference type="InterPro" id="IPR004360">
    <property type="entry name" value="Glyas_Fos-R_dOase_dom"/>
</dbReference>
<dbReference type="SUPFAM" id="SSF54593">
    <property type="entry name" value="Glyoxalase/Bleomycin resistance protein/Dihydroxybiphenyl dioxygenase"/>
    <property type="match status" value="1"/>
</dbReference>
<dbReference type="PANTHER" id="PTHR36113">
    <property type="entry name" value="LYASE, PUTATIVE-RELATED-RELATED"/>
    <property type="match status" value="1"/>
</dbReference>
<dbReference type="RefSeq" id="WP_169415669.1">
    <property type="nucleotide sequence ID" value="NZ_JAAXKZ010000147.1"/>
</dbReference>
<organism evidence="3 4">
    <name type="scientific">Pseudonocardia bannensis</name>
    <dbReference type="NCBI Taxonomy" id="630973"/>
    <lineage>
        <taxon>Bacteria</taxon>
        <taxon>Bacillati</taxon>
        <taxon>Actinomycetota</taxon>
        <taxon>Actinomycetes</taxon>
        <taxon>Pseudonocardiales</taxon>
        <taxon>Pseudonocardiaceae</taxon>
        <taxon>Pseudonocardia</taxon>
    </lineage>
</organism>
<evidence type="ECO:0000259" key="2">
    <source>
        <dbReference type="PROSITE" id="PS51819"/>
    </source>
</evidence>
<evidence type="ECO:0000259" key="1">
    <source>
        <dbReference type="PROSITE" id="PS51502"/>
    </source>
</evidence>
<sequence length="223" mass="24908">MFRQVVAHRWAAGTTASDRRRYRDAMEALRGIPELTGLRYGDDAAHFPGNHEFVAVLDFPDFAAARRYVEAEPHRRFVADHASRVVDARVVVQHDWADGHPSGLHHLKLPVSDVERSRDWYVRAFGFAPEAEFGAENRLRGVALRHPEADLRLALWEDRERARALAGFDSVCLAIGTRADLDALLARLDTQGIQHTAPVAGHRGDAADVPDPDGHVIRIHTLI</sequence>
<dbReference type="Pfam" id="PF00903">
    <property type="entry name" value="Glyoxalase"/>
    <property type="match status" value="1"/>
</dbReference>
<dbReference type="Proteomes" id="UP000586918">
    <property type="component" value="Unassembled WGS sequence"/>
</dbReference>
<dbReference type="CDD" id="cd06587">
    <property type="entry name" value="VOC"/>
    <property type="match status" value="1"/>
</dbReference>
<accession>A0A848DR71</accession>
<dbReference type="SUPFAM" id="SSF54909">
    <property type="entry name" value="Dimeric alpha+beta barrel"/>
    <property type="match status" value="1"/>
</dbReference>
<evidence type="ECO:0000313" key="3">
    <source>
        <dbReference type="EMBL" id="NMH94999.1"/>
    </source>
</evidence>
<gene>
    <name evidence="3" type="ORF">HF519_26230</name>
</gene>
<dbReference type="Gene3D" id="3.30.70.100">
    <property type="match status" value="1"/>
</dbReference>
<evidence type="ECO:0000313" key="4">
    <source>
        <dbReference type="Proteomes" id="UP000586918"/>
    </source>
</evidence>
<dbReference type="AlphaFoldDB" id="A0A848DR71"/>
<feature type="domain" description="Stress-response A/B barrel" evidence="1">
    <location>
        <begin position="2"/>
        <end position="94"/>
    </location>
</feature>
<comment type="caution">
    <text evidence="3">The sequence shown here is derived from an EMBL/GenBank/DDBJ whole genome shotgun (WGS) entry which is preliminary data.</text>
</comment>